<gene>
    <name evidence="1" type="ORF">QE369_002974</name>
</gene>
<dbReference type="EMBL" id="JAVIZC010000003">
    <property type="protein sequence ID" value="MDR6102777.1"/>
    <property type="molecule type" value="Genomic_DNA"/>
</dbReference>
<organism evidence="1 2">
    <name type="scientific">Agrobacterium larrymoorei</name>
    <dbReference type="NCBI Taxonomy" id="160699"/>
    <lineage>
        <taxon>Bacteria</taxon>
        <taxon>Pseudomonadati</taxon>
        <taxon>Pseudomonadota</taxon>
        <taxon>Alphaproteobacteria</taxon>
        <taxon>Hyphomicrobiales</taxon>
        <taxon>Rhizobiaceae</taxon>
        <taxon>Rhizobium/Agrobacterium group</taxon>
        <taxon>Agrobacterium</taxon>
    </lineage>
</organism>
<protein>
    <submittedName>
        <fullName evidence="1">Uncharacterized protein</fullName>
    </submittedName>
</protein>
<reference evidence="1" key="1">
    <citation type="submission" date="2023-08" db="EMBL/GenBank/DDBJ databases">
        <title>Functional and genomic diversity of the sorghum phyllosphere microbiome.</title>
        <authorList>
            <person name="Shade A."/>
        </authorList>
    </citation>
    <scope>NUCLEOTIDE SEQUENCE</scope>
    <source>
        <strain evidence="1">SORGH_AS_0974</strain>
    </source>
</reference>
<dbReference type="AlphaFoldDB" id="A0AAJ2EVQ5"/>
<dbReference type="Proteomes" id="UP001255601">
    <property type="component" value="Unassembled WGS sequence"/>
</dbReference>
<comment type="caution">
    <text evidence="1">The sequence shown here is derived from an EMBL/GenBank/DDBJ whole genome shotgun (WGS) entry which is preliminary data.</text>
</comment>
<name>A0AAJ2EVQ5_9HYPH</name>
<dbReference type="RefSeq" id="WP_309771362.1">
    <property type="nucleotide sequence ID" value="NZ_JAVIZC010000003.1"/>
</dbReference>
<evidence type="ECO:0000313" key="2">
    <source>
        <dbReference type="Proteomes" id="UP001255601"/>
    </source>
</evidence>
<evidence type="ECO:0000313" key="1">
    <source>
        <dbReference type="EMBL" id="MDR6102777.1"/>
    </source>
</evidence>
<sequence>MAATASACSLTEAKAPIEYRAAARPSVPPASRVPCVPGDIPDRDLNQREVTKSWGADRTEIISCDARRAAAVAAIDNMPVQETRP</sequence>
<accession>A0AAJ2EVQ5</accession>
<proteinExistence type="predicted"/>